<dbReference type="FunFam" id="3.90.190.20:FF:000006">
    <property type="entry name" value="UDP-N-acetylmuramoyl-L-alanyl-D-glutamate--2,6-diaminopimelate ligase"/>
    <property type="match status" value="1"/>
</dbReference>
<dbReference type="EC" id="6.3.2.13" evidence="11 16"/>
<dbReference type="GO" id="GO:0005524">
    <property type="term" value="F:ATP binding"/>
    <property type="evidence" value="ECO:0007669"/>
    <property type="project" value="UniProtKB-UniRule"/>
</dbReference>
<feature type="binding site" evidence="16">
    <location>
        <begin position="159"/>
        <end position="160"/>
    </location>
    <ligand>
        <name>UDP-N-acetyl-alpha-D-muramoyl-L-alanyl-D-glutamate</name>
        <dbReference type="ChEBI" id="CHEBI:83900"/>
    </ligand>
</feature>
<feature type="binding site" evidence="16">
    <location>
        <begin position="419"/>
        <end position="422"/>
    </location>
    <ligand>
        <name>meso-2,6-diaminopimelate</name>
        <dbReference type="ChEBI" id="CHEBI:57791"/>
    </ligand>
</feature>
<dbReference type="PANTHER" id="PTHR23135:SF4">
    <property type="entry name" value="UDP-N-ACETYLMURAMOYL-L-ALANYL-D-GLUTAMATE--2,6-DIAMINOPIMELATE LIGASE MURE HOMOLOG, CHLOROPLASTIC"/>
    <property type="match status" value="1"/>
</dbReference>
<dbReference type="Gene3D" id="3.40.1390.10">
    <property type="entry name" value="MurE/MurF, N-terminal domain"/>
    <property type="match status" value="1"/>
</dbReference>
<evidence type="ECO:0000256" key="2">
    <source>
        <dbReference type="ARBA" id="ARBA00022598"/>
    </source>
</evidence>
<dbReference type="Gene3D" id="3.40.1190.10">
    <property type="entry name" value="Mur-like, catalytic domain"/>
    <property type="match status" value="1"/>
</dbReference>
<dbReference type="InterPro" id="IPR036615">
    <property type="entry name" value="Mur_ligase_C_dom_sf"/>
</dbReference>
<sequence length="511" mass="54010">MGQTLHALLRQVAWQIPEGLPDPLLQQITCDSRAVQDGTLFLGLPGERVDGGRFWRQALEAGAAAAVIGPSAAAVLPPAAHEPVVVVGEPVARQLGELAAAFWEQPSSRLALIGVTGTNGKTTTTHLIEHLATAIGTPTALFGTLVNRWPGHSITATHTTGFADRLQGQLAAAASAGAQLGAMEVSSHALAQQRVAGCRFAAAVFTNLTQDHLDYHASMQAYFEAKAALFADPLLQSGPARAVVNSDDPWGLQLAERLGDRCWRSSLSEPGAELRMSDLEMTARGVRGRLITPLGEGPFVSPLLGRFNLMNLLQAVGVLVQCQLPLMPLLEAIEGFRGVPGRMERVLLPGADAHALPTVLVDYAHTPDGLENALAASRPFSRGRLICVFGCGGDRDRGKRPQMASIAARLADRVVVTSDNPRTEDPQRILEDVVAGIPDGTDSLVEGDRAAAIAAAIAAAAPEDLVLVAGKGHEDYQILGTDKVHFDDREEAENALRARLHGSESEQIGAV</sequence>
<feature type="binding site" evidence="16">
    <location>
        <begin position="117"/>
        <end position="123"/>
    </location>
    <ligand>
        <name>ATP</name>
        <dbReference type="ChEBI" id="CHEBI:30616"/>
    </ligand>
</feature>
<evidence type="ECO:0000256" key="12">
    <source>
        <dbReference type="ARBA" id="ARBA00072883"/>
    </source>
</evidence>
<comment type="subcellular location">
    <subcellularLocation>
        <location evidence="16 17">Cytoplasm</location>
    </subcellularLocation>
</comment>
<proteinExistence type="inferred from homology"/>
<dbReference type="InterPro" id="IPR036565">
    <property type="entry name" value="Mur-like_cat_sf"/>
</dbReference>
<dbReference type="HAMAP" id="MF_00208">
    <property type="entry name" value="MurE"/>
    <property type="match status" value="1"/>
</dbReference>
<dbReference type="GO" id="GO:0000287">
    <property type="term" value="F:magnesium ion binding"/>
    <property type="evidence" value="ECO:0007669"/>
    <property type="project" value="UniProtKB-UniRule"/>
</dbReference>
<keyword evidence="8 16" id="KW-0961">Cell wall biogenesis/degradation</keyword>
<keyword evidence="4 16" id="KW-0067">ATP-binding</keyword>
<evidence type="ECO:0000256" key="17">
    <source>
        <dbReference type="RuleBase" id="RU004135"/>
    </source>
</evidence>
<dbReference type="NCBIfam" id="TIGR01085">
    <property type="entry name" value="murE"/>
    <property type="match status" value="1"/>
</dbReference>
<dbReference type="NCBIfam" id="NF001126">
    <property type="entry name" value="PRK00139.1-4"/>
    <property type="match status" value="1"/>
</dbReference>
<keyword evidence="6 16" id="KW-0573">Peptidoglycan synthesis</keyword>
<feature type="modified residue" description="N6-carboxylysine" evidence="16">
    <location>
        <position position="226"/>
    </location>
</feature>
<dbReference type="SUPFAM" id="SSF53244">
    <property type="entry name" value="MurD-like peptide ligases, peptide-binding domain"/>
    <property type="match status" value="1"/>
</dbReference>
<keyword evidence="2 16" id="KW-0436">Ligase</keyword>
<dbReference type="InterPro" id="IPR004101">
    <property type="entry name" value="Mur_ligase_C"/>
</dbReference>
<dbReference type="GO" id="GO:0005737">
    <property type="term" value="C:cytoplasm"/>
    <property type="evidence" value="ECO:0007669"/>
    <property type="project" value="UniProtKB-SubCell"/>
</dbReference>
<dbReference type="EMBL" id="DQ325538">
    <property type="protein sequence ID" value="ABD96226.1"/>
    <property type="molecule type" value="Genomic_DNA"/>
</dbReference>
<gene>
    <name evidence="16 21" type="primary">murE</name>
</gene>
<keyword evidence="5 16" id="KW-0133">Cell shape</keyword>
<dbReference type="Pfam" id="PF01225">
    <property type="entry name" value="Mur_ligase"/>
    <property type="match status" value="1"/>
</dbReference>
<dbReference type="GO" id="GO:0008765">
    <property type="term" value="F:UDP-N-acetylmuramoylalanyl-D-glutamate-2,6-diaminopimelate ligase activity"/>
    <property type="evidence" value="ECO:0007669"/>
    <property type="project" value="UniProtKB-UniRule"/>
</dbReference>
<evidence type="ECO:0000256" key="14">
    <source>
        <dbReference type="ARBA" id="ARBA00076158"/>
    </source>
</evidence>
<evidence type="ECO:0000256" key="10">
    <source>
        <dbReference type="ARBA" id="ARBA00056782"/>
    </source>
</evidence>
<dbReference type="Gene3D" id="3.90.190.20">
    <property type="entry name" value="Mur ligase, C-terminal domain"/>
    <property type="match status" value="1"/>
</dbReference>
<feature type="binding site" evidence="16">
    <location>
        <position position="32"/>
    </location>
    <ligand>
        <name>UDP-N-acetyl-alpha-D-muramoyl-L-alanyl-D-glutamate</name>
        <dbReference type="ChEBI" id="CHEBI:83900"/>
    </ligand>
</feature>
<comment type="catalytic activity">
    <reaction evidence="9 16">
        <text>UDP-N-acetyl-alpha-D-muramoyl-L-alanyl-D-glutamate + meso-2,6-diaminopimelate + ATP = UDP-N-acetyl-alpha-D-muramoyl-L-alanyl-gamma-D-glutamyl-meso-2,6-diaminopimelate + ADP + phosphate + H(+)</text>
        <dbReference type="Rhea" id="RHEA:23676"/>
        <dbReference type="ChEBI" id="CHEBI:15378"/>
        <dbReference type="ChEBI" id="CHEBI:30616"/>
        <dbReference type="ChEBI" id="CHEBI:43474"/>
        <dbReference type="ChEBI" id="CHEBI:57791"/>
        <dbReference type="ChEBI" id="CHEBI:83900"/>
        <dbReference type="ChEBI" id="CHEBI:83905"/>
        <dbReference type="ChEBI" id="CHEBI:456216"/>
        <dbReference type="EC" id="6.3.2.13"/>
    </reaction>
</comment>
<evidence type="ECO:0000256" key="11">
    <source>
        <dbReference type="ARBA" id="ARBA00066633"/>
    </source>
</evidence>
<dbReference type="GO" id="GO:0009252">
    <property type="term" value="P:peptidoglycan biosynthetic process"/>
    <property type="evidence" value="ECO:0007669"/>
    <property type="project" value="UniProtKB-UniRule"/>
</dbReference>
<dbReference type="InterPro" id="IPR013221">
    <property type="entry name" value="Mur_ligase_cen"/>
</dbReference>
<evidence type="ECO:0000256" key="8">
    <source>
        <dbReference type="ARBA" id="ARBA00023316"/>
    </source>
</evidence>
<evidence type="ECO:0000256" key="3">
    <source>
        <dbReference type="ARBA" id="ARBA00022618"/>
    </source>
</evidence>
<dbReference type="InterPro" id="IPR000713">
    <property type="entry name" value="Mur_ligase_N"/>
</dbReference>
<organism evidence="21">
    <name type="scientific">uncultured marine type-A Synechococcus GOM 3M9</name>
    <dbReference type="NCBI Taxonomy" id="364149"/>
    <lineage>
        <taxon>Bacteria</taxon>
        <taxon>Bacillati</taxon>
        <taxon>Cyanobacteriota</taxon>
        <taxon>Cyanophyceae</taxon>
        <taxon>Synechococcales</taxon>
        <taxon>Synechococcaceae</taxon>
        <taxon>Synechococcus</taxon>
        <taxon>environmental samples</taxon>
    </lineage>
</organism>
<evidence type="ECO:0000256" key="16">
    <source>
        <dbReference type="HAMAP-Rule" id="MF_00208"/>
    </source>
</evidence>
<keyword evidence="7 16" id="KW-0131">Cell cycle</keyword>
<evidence type="ECO:0000256" key="7">
    <source>
        <dbReference type="ARBA" id="ARBA00023306"/>
    </source>
</evidence>
<dbReference type="InterPro" id="IPR005761">
    <property type="entry name" value="UDP-N-AcMur-Glu-dNH2Pim_ligase"/>
</dbReference>
<comment type="similarity">
    <text evidence="1 16">Belongs to the MurCDEF family. MurE subfamily.</text>
</comment>
<dbReference type="UniPathway" id="UPA00219"/>
<feature type="short sequence motif" description="Meso-diaminopimelate recognition motif" evidence="16">
    <location>
        <begin position="419"/>
        <end position="422"/>
    </location>
</feature>
<comment type="pathway">
    <text evidence="16 17">Cell wall biogenesis; peptidoglycan biosynthesis.</text>
</comment>
<dbReference type="PANTHER" id="PTHR23135">
    <property type="entry name" value="MUR LIGASE FAMILY MEMBER"/>
    <property type="match status" value="1"/>
</dbReference>
<name>Q0QKV3_9SYNE</name>
<feature type="binding site" evidence="16">
    <location>
        <position position="474"/>
    </location>
    <ligand>
        <name>meso-2,6-diaminopimelate</name>
        <dbReference type="ChEBI" id="CHEBI:57791"/>
    </ligand>
</feature>
<dbReference type="GO" id="GO:0071555">
    <property type="term" value="P:cell wall organization"/>
    <property type="evidence" value="ECO:0007669"/>
    <property type="project" value="UniProtKB-KW"/>
</dbReference>
<dbReference type="GO" id="GO:0008360">
    <property type="term" value="P:regulation of cell shape"/>
    <property type="evidence" value="ECO:0007669"/>
    <property type="project" value="UniProtKB-KW"/>
</dbReference>
<comment type="cofactor">
    <cofactor evidence="16">
        <name>Mg(2+)</name>
        <dbReference type="ChEBI" id="CHEBI:18420"/>
    </cofactor>
</comment>
<reference evidence="21" key="1">
    <citation type="journal article" date="2006" name="Mar. Ecol. Prog. Ser.">
        <title>Gene diversity and organization in rbcL-containing genome fragments from uncultivated Synechococcus in the Gulf of Mexico.</title>
        <authorList>
            <person name="John D.E."/>
            <person name="Wawrik B."/>
            <person name="Tabita F.R."/>
            <person name="Paul J.H."/>
        </authorList>
    </citation>
    <scope>NUCLEOTIDE SEQUENCE</scope>
</reference>
<evidence type="ECO:0000259" key="18">
    <source>
        <dbReference type="Pfam" id="PF01225"/>
    </source>
</evidence>
<comment type="caution">
    <text evidence="16">Lacks conserved residue(s) required for the propagation of feature annotation.</text>
</comment>
<dbReference type="Pfam" id="PF02875">
    <property type="entry name" value="Mur_ligase_C"/>
    <property type="match status" value="1"/>
</dbReference>
<feature type="domain" description="Mur ligase central" evidence="20">
    <location>
        <begin position="115"/>
        <end position="318"/>
    </location>
</feature>
<dbReference type="SUPFAM" id="SSF53623">
    <property type="entry name" value="MurD-like peptide ligases, catalytic domain"/>
    <property type="match status" value="1"/>
</dbReference>
<keyword evidence="16" id="KW-0963">Cytoplasm</keyword>
<evidence type="ECO:0000259" key="19">
    <source>
        <dbReference type="Pfam" id="PF02875"/>
    </source>
</evidence>
<comment type="PTM">
    <text evidence="16">Carboxylation is probably crucial for Mg(2+) binding and, consequently, for the gamma-phosphate positioning of ATP.</text>
</comment>
<evidence type="ECO:0000259" key="20">
    <source>
        <dbReference type="Pfam" id="PF08245"/>
    </source>
</evidence>
<dbReference type="SUPFAM" id="SSF63418">
    <property type="entry name" value="MurE/MurF N-terminal domain"/>
    <property type="match status" value="1"/>
</dbReference>
<evidence type="ECO:0000256" key="6">
    <source>
        <dbReference type="ARBA" id="ARBA00022984"/>
    </source>
</evidence>
<evidence type="ECO:0000256" key="9">
    <source>
        <dbReference type="ARBA" id="ARBA00050251"/>
    </source>
</evidence>
<dbReference type="NCBIfam" id="NF001124">
    <property type="entry name" value="PRK00139.1-2"/>
    <property type="match status" value="1"/>
</dbReference>
<evidence type="ECO:0000313" key="21">
    <source>
        <dbReference type="EMBL" id="ABD96226.1"/>
    </source>
</evidence>
<dbReference type="GO" id="GO:0051301">
    <property type="term" value="P:cell division"/>
    <property type="evidence" value="ECO:0007669"/>
    <property type="project" value="UniProtKB-KW"/>
</dbReference>
<comment type="function">
    <text evidence="10 16">Catalyzes the addition of meso-diaminopimelic acid to the nucleotide precursor UDP-N-acetylmuramoyl-L-alanyl-D-glutamate (UMAG) in the biosynthesis of bacterial cell-wall peptidoglycan.</text>
</comment>
<protein>
    <recommendedName>
        <fullName evidence="12 16">UDP-N-acetylmuramoyl-L-alanyl-D-glutamate--2,6-diaminopimelate ligase</fullName>
        <ecNumber evidence="11 16">6.3.2.13</ecNumber>
    </recommendedName>
    <alternativeName>
        <fullName evidence="13 16">Meso-A2pm-adding enzyme</fullName>
    </alternativeName>
    <alternativeName>
        <fullName evidence="14 16">Meso-diaminopimelate-adding enzyme</fullName>
    </alternativeName>
    <alternativeName>
        <fullName evidence="15 16">UDP-MurNAc-L-Ala-D-Glu:meso-diaminopimelate ligase</fullName>
    </alternativeName>
    <alternativeName>
        <fullName evidence="16">UDP-MurNAc-tripeptide synthetase</fullName>
    </alternativeName>
    <alternativeName>
        <fullName evidence="16">UDP-N-acetylmuramyl-tripeptide synthetase</fullName>
    </alternativeName>
</protein>
<dbReference type="AlphaFoldDB" id="Q0QKV3"/>
<keyword evidence="16" id="KW-0547">Nucleotide-binding</keyword>
<accession>Q0QKV3</accession>
<feature type="domain" description="Mur ligase C-terminal" evidence="19">
    <location>
        <begin position="341"/>
        <end position="472"/>
    </location>
</feature>
<feature type="binding site" evidence="16">
    <location>
        <position position="186"/>
    </location>
    <ligand>
        <name>UDP-N-acetyl-alpha-D-muramoyl-L-alanyl-D-glutamate</name>
        <dbReference type="ChEBI" id="CHEBI:83900"/>
    </ligand>
</feature>
<feature type="binding site" evidence="16">
    <location>
        <position position="194"/>
    </location>
    <ligand>
        <name>UDP-N-acetyl-alpha-D-muramoyl-L-alanyl-D-glutamate</name>
        <dbReference type="ChEBI" id="CHEBI:83900"/>
    </ligand>
</feature>
<feature type="domain" description="Mur ligase N-terminal catalytic" evidence="18">
    <location>
        <begin position="27"/>
        <end position="102"/>
    </location>
</feature>
<dbReference type="InterPro" id="IPR035911">
    <property type="entry name" value="MurE/MurF_N"/>
</dbReference>
<dbReference type="Pfam" id="PF08245">
    <property type="entry name" value="Mur_ligase_M"/>
    <property type="match status" value="1"/>
</dbReference>
<feature type="binding site" evidence="16">
    <location>
        <position position="395"/>
    </location>
    <ligand>
        <name>meso-2,6-diaminopimelate</name>
        <dbReference type="ChEBI" id="CHEBI:57791"/>
    </ligand>
</feature>
<evidence type="ECO:0000256" key="5">
    <source>
        <dbReference type="ARBA" id="ARBA00022960"/>
    </source>
</evidence>
<keyword evidence="16" id="KW-0460">Magnesium</keyword>
<evidence type="ECO:0000256" key="1">
    <source>
        <dbReference type="ARBA" id="ARBA00005898"/>
    </source>
</evidence>
<feature type="binding site" evidence="16">
    <location>
        <position position="192"/>
    </location>
    <ligand>
        <name>UDP-N-acetyl-alpha-D-muramoyl-L-alanyl-D-glutamate</name>
        <dbReference type="ChEBI" id="CHEBI:83900"/>
    </ligand>
</feature>
<feature type="binding site" evidence="16">
    <location>
        <position position="470"/>
    </location>
    <ligand>
        <name>meso-2,6-diaminopimelate</name>
        <dbReference type="ChEBI" id="CHEBI:57791"/>
    </ligand>
</feature>
<evidence type="ECO:0000256" key="13">
    <source>
        <dbReference type="ARBA" id="ARBA00075482"/>
    </source>
</evidence>
<evidence type="ECO:0000256" key="4">
    <source>
        <dbReference type="ARBA" id="ARBA00022840"/>
    </source>
</evidence>
<keyword evidence="3 16" id="KW-0132">Cell division</keyword>
<evidence type="ECO:0000256" key="15">
    <source>
        <dbReference type="ARBA" id="ARBA00081560"/>
    </source>
</evidence>